<keyword evidence="1" id="KW-0597">Phosphoprotein</keyword>
<dbReference type="RefSeq" id="WP_163669466.1">
    <property type="nucleotide sequence ID" value="NZ_QXHD01000003.1"/>
</dbReference>
<dbReference type="GO" id="GO:0110001">
    <property type="term" value="C:toxin-antitoxin complex"/>
    <property type="evidence" value="ECO:0007669"/>
    <property type="project" value="InterPro"/>
</dbReference>
<protein>
    <submittedName>
        <fullName evidence="6">DUF86 domain-containing protein</fullName>
    </submittedName>
</protein>
<dbReference type="PANTHER" id="PTHR34139">
    <property type="entry name" value="UPF0331 PROTEIN MJ0127"/>
    <property type="match status" value="1"/>
</dbReference>
<keyword evidence="4" id="KW-0547">Nucleotide-binding</keyword>
<evidence type="ECO:0000256" key="4">
    <source>
        <dbReference type="ARBA" id="ARBA00022741"/>
    </source>
</evidence>
<evidence type="ECO:0000313" key="7">
    <source>
        <dbReference type="Proteomes" id="UP000481033"/>
    </source>
</evidence>
<comment type="caution">
    <text evidence="6">The sequence shown here is derived from an EMBL/GenBank/DDBJ whole genome shotgun (WGS) entry which is preliminary data.</text>
</comment>
<evidence type="ECO:0000256" key="5">
    <source>
        <dbReference type="ARBA" id="ARBA00022801"/>
    </source>
</evidence>
<dbReference type="InterPro" id="IPR008201">
    <property type="entry name" value="HepT-like"/>
</dbReference>
<reference evidence="6 7" key="1">
    <citation type="journal article" date="2020" name="Microb. Ecol.">
        <title>Ecogenomics of the Marine Benthic Filamentous Cyanobacterium Adonisia.</title>
        <authorList>
            <person name="Walter J.M."/>
            <person name="Coutinho F.H."/>
            <person name="Leomil L."/>
            <person name="Hargreaves P.I."/>
            <person name="Campeao M.E."/>
            <person name="Vieira V.V."/>
            <person name="Silva B.S."/>
            <person name="Fistarol G.O."/>
            <person name="Salomon P.S."/>
            <person name="Sawabe T."/>
            <person name="Mino S."/>
            <person name="Hosokawa M."/>
            <person name="Miyashita H."/>
            <person name="Maruyama F."/>
            <person name="van Verk M.C."/>
            <person name="Dutilh B.E."/>
            <person name="Thompson C.C."/>
            <person name="Thompson F.L."/>
        </authorList>
    </citation>
    <scope>NUCLEOTIDE SEQUENCE [LARGE SCALE GENOMIC DNA]</scope>
    <source>
        <strain evidence="6 7">CCMR0081</strain>
    </source>
</reference>
<dbReference type="EMBL" id="QXHD01000003">
    <property type="protein sequence ID" value="NEZ54527.1"/>
    <property type="molecule type" value="Genomic_DNA"/>
</dbReference>
<dbReference type="GO" id="GO:0004540">
    <property type="term" value="F:RNA nuclease activity"/>
    <property type="evidence" value="ECO:0007669"/>
    <property type="project" value="InterPro"/>
</dbReference>
<sequence>MSDRVLIYEKLLQIDMALGRIRRRFSGIGSAADFLDSDHGLDMLDGISMMLIAIGENLKNIDAKTQGAFLERYDSVNWRGAKGVRDILSHHYFDLDADEIFDICQNDIPNLALVIKEMIEEYKDAGSSG</sequence>
<keyword evidence="3" id="KW-0540">Nuclease</keyword>
<evidence type="ECO:0000256" key="1">
    <source>
        <dbReference type="ARBA" id="ARBA00022553"/>
    </source>
</evidence>
<evidence type="ECO:0000313" key="6">
    <source>
        <dbReference type="EMBL" id="NEZ54527.1"/>
    </source>
</evidence>
<dbReference type="GO" id="GO:0016787">
    <property type="term" value="F:hydrolase activity"/>
    <property type="evidence" value="ECO:0007669"/>
    <property type="project" value="UniProtKB-KW"/>
</dbReference>
<dbReference type="Pfam" id="PF01934">
    <property type="entry name" value="HepT-like"/>
    <property type="match status" value="1"/>
</dbReference>
<keyword evidence="2" id="KW-1277">Toxin-antitoxin system</keyword>
<organism evidence="6 7">
    <name type="scientific">Adonisia turfae CCMR0081</name>
    <dbReference type="NCBI Taxonomy" id="2292702"/>
    <lineage>
        <taxon>Bacteria</taxon>
        <taxon>Bacillati</taxon>
        <taxon>Cyanobacteriota</taxon>
        <taxon>Adonisia</taxon>
        <taxon>Adonisia turfae</taxon>
    </lineage>
</organism>
<dbReference type="AlphaFoldDB" id="A0A6M0RE49"/>
<evidence type="ECO:0000256" key="2">
    <source>
        <dbReference type="ARBA" id="ARBA00022649"/>
    </source>
</evidence>
<gene>
    <name evidence="6" type="ORF">DXZ20_02225</name>
</gene>
<dbReference type="GO" id="GO:0000166">
    <property type="term" value="F:nucleotide binding"/>
    <property type="evidence" value="ECO:0007669"/>
    <property type="project" value="UniProtKB-KW"/>
</dbReference>
<accession>A0A6M0RE49</accession>
<proteinExistence type="predicted"/>
<keyword evidence="5" id="KW-0378">Hydrolase</keyword>
<keyword evidence="7" id="KW-1185">Reference proteome</keyword>
<evidence type="ECO:0000256" key="3">
    <source>
        <dbReference type="ARBA" id="ARBA00022722"/>
    </source>
</evidence>
<dbReference type="PANTHER" id="PTHR34139:SF1">
    <property type="entry name" value="RNASE MJ1380-RELATED"/>
    <property type="match status" value="1"/>
</dbReference>
<name>A0A6M0RE49_9CYAN</name>
<dbReference type="Proteomes" id="UP000481033">
    <property type="component" value="Unassembled WGS sequence"/>
</dbReference>
<dbReference type="InterPro" id="IPR051813">
    <property type="entry name" value="HepT_RNase_toxin"/>
</dbReference>